<gene>
    <name evidence="2" type="ORF">EYF80_052462</name>
</gene>
<accession>A0A4Z2F8A6</accession>
<feature type="region of interest" description="Disordered" evidence="1">
    <location>
        <begin position="1"/>
        <end position="22"/>
    </location>
</feature>
<dbReference type="EMBL" id="SRLO01001496">
    <property type="protein sequence ID" value="TNN37368.1"/>
    <property type="molecule type" value="Genomic_DNA"/>
</dbReference>
<reference evidence="2 3" key="1">
    <citation type="submission" date="2019-03" db="EMBL/GenBank/DDBJ databases">
        <title>First draft genome of Liparis tanakae, snailfish: a comprehensive survey of snailfish specific genes.</title>
        <authorList>
            <person name="Kim W."/>
            <person name="Song I."/>
            <person name="Jeong J.-H."/>
            <person name="Kim D."/>
            <person name="Kim S."/>
            <person name="Ryu S."/>
            <person name="Song J.Y."/>
            <person name="Lee S.K."/>
        </authorList>
    </citation>
    <scope>NUCLEOTIDE SEQUENCE [LARGE SCALE GENOMIC DNA]</scope>
    <source>
        <tissue evidence="2">Muscle</tissue>
    </source>
</reference>
<organism evidence="2 3">
    <name type="scientific">Liparis tanakae</name>
    <name type="common">Tanaka's snailfish</name>
    <dbReference type="NCBI Taxonomy" id="230148"/>
    <lineage>
        <taxon>Eukaryota</taxon>
        <taxon>Metazoa</taxon>
        <taxon>Chordata</taxon>
        <taxon>Craniata</taxon>
        <taxon>Vertebrata</taxon>
        <taxon>Euteleostomi</taxon>
        <taxon>Actinopterygii</taxon>
        <taxon>Neopterygii</taxon>
        <taxon>Teleostei</taxon>
        <taxon>Neoteleostei</taxon>
        <taxon>Acanthomorphata</taxon>
        <taxon>Eupercaria</taxon>
        <taxon>Perciformes</taxon>
        <taxon>Cottioidei</taxon>
        <taxon>Cottales</taxon>
        <taxon>Liparidae</taxon>
        <taxon>Liparis</taxon>
    </lineage>
</organism>
<evidence type="ECO:0000313" key="3">
    <source>
        <dbReference type="Proteomes" id="UP000314294"/>
    </source>
</evidence>
<feature type="region of interest" description="Disordered" evidence="1">
    <location>
        <begin position="75"/>
        <end position="96"/>
    </location>
</feature>
<protein>
    <submittedName>
        <fullName evidence="2">Uncharacterized protein</fullName>
    </submittedName>
</protein>
<evidence type="ECO:0000256" key="1">
    <source>
        <dbReference type="SAM" id="MobiDB-lite"/>
    </source>
</evidence>
<name>A0A4Z2F8A6_9TELE</name>
<dbReference type="AlphaFoldDB" id="A0A4Z2F8A6"/>
<keyword evidence="3" id="KW-1185">Reference proteome</keyword>
<proteinExistence type="predicted"/>
<evidence type="ECO:0000313" key="2">
    <source>
        <dbReference type="EMBL" id="TNN37368.1"/>
    </source>
</evidence>
<dbReference type="Proteomes" id="UP000314294">
    <property type="component" value="Unassembled WGS sequence"/>
</dbReference>
<comment type="caution">
    <text evidence="2">The sequence shown here is derived from an EMBL/GenBank/DDBJ whole genome shotgun (WGS) entry which is preliminary data.</text>
</comment>
<sequence length="157" mass="17370">MRRDGIRFSLKHDASPSPEGCREDVCGGQPGRWRHTGSFLTPLVDGVRTALPLRQLPLLVHVGAPHQLHAQAETLGARQPQSVDQQRPGLLGTRTGEHTRRRENMLSPIDSGIQSNKGRSVCLEATEEVGHFTFIQTGEFDWLKEADSDKGQRSSNI</sequence>